<accession>A0A2S8SW10</accession>
<organism evidence="6 7">
    <name type="scientific">Abditibacterium utsteinense</name>
    <dbReference type="NCBI Taxonomy" id="1960156"/>
    <lineage>
        <taxon>Bacteria</taxon>
        <taxon>Pseudomonadati</taxon>
        <taxon>Abditibacteriota</taxon>
        <taxon>Abditibacteriia</taxon>
        <taxon>Abditibacteriales</taxon>
        <taxon>Abditibacteriaceae</taxon>
        <taxon>Abditibacterium</taxon>
    </lineage>
</organism>
<evidence type="ECO:0000259" key="5">
    <source>
        <dbReference type="Pfam" id="PF13439"/>
    </source>
</evidence>
<dbReference type="OrthoDB" id="9806653at2"/>
<evidence type="ECO:0000256" key="1">
    <source>
        <dbReference type="ARBA" id="ARBA00009481"/>
    </source>
</evidence>
<dbReference type="InParanoid" id="A0A2S8SW10"/>
<dbReference type="SUPFAM" id="SSF53756">
    <property type="entry name" value="UDP-Glycosyltransferase/glycogen phosphorylase"/>
    <property type="match status" value="1"/>
</dbReference>
<dbReference type="Gene3D" id="3.40.50.2000">
    <property type="entry name" value="Glycogen Phosphorylase B"/>
    <property type="match status" value="2"/>
</dbReference>
<dbReference type="Pfam" id="PF13439">
    <property type="entry name" value="Glyco_transf_4"/>
    <property type="match status" value="1"/>
</dbReference>
<dbReference type="AlphaFoldDB" id="A0A2S8SW10"/>
<comment type="caution">
    <text evidence="6">The sequence shown here is derived from an EMBL/GenBank/DDBJ whole genome shotgun (WGS) entry which is preliminary data.</text>
</comment>
<sequence length="418" mass="45343">MDAATLVAEDVAVQTDFDSDSWDETQADLQPASEARRTPVLFLNHSAQMSGGEASLRSLLWGLRRADAPIDPVIALPDGGPFSDLLRDEGWNVTLAPLRRISRPRGIIDGMTSLLHVLQTAPLICRLVEGCGAKIIHSNSTTAHLVGGVAGERTNVPAIWHCRDLVSLGRLAPQLANKAARVIAISRCVAELLESEGVPPQKIIVVPNGIDPDKWRKKSRSHLRESLGLPGDAFVFGVVGQLVPWKNHRDFIEAAAQLVADEGCNQARFAVIGGDLWGEQAAYVGELRELVKKHNLSERFNFIPHQSDGADALGALDCLVHPAHDEPFGRVIMEAMALSKPVVAMAENGPREIITDGHDGLLISGDDENGLPAAMKRVLQDAPLRAHLCYEARTTVETRFHINDSAAQMLEIYRDLGA</sequence>
<dbReference type="GO" id="GO:0016757">
    <property type="term" value="F:glycosyltransferase activity"/>
    <property type="evidence" value="ECO:0007669"/>
    <property type="project" value="UniProtKB-KW"/>
</dbReference>
<dbReference type="EMBL" id="NIGF01000003">
    <property type="protein sequence ID" value="PQV64978.1"/>
    <property type="molecule type" value="Genomic_DNA"/>
</dbReference>
<dbReference type="CDD" id="cd03801">
    <property type="entry name" value="GT4_PimA-like"/>
    <property type="match status" value="1"/>
</dbReference>
<evidence type="ECO:0000256" key="3">
    <source>
        <dbReference type="ARBA" id="ARBA00022679"/>
    </source>
</evidence>
<proteinExistence type="inferred from homology"/>
<comment type="similarity">
    <text evidence="1">Belongs to the glycosyltransferase group 1 family. Glycosyltransferase 4 subfamily.</text>
</comment>
<protein>
    <submittedName>
        <fullName evidence="6">Glycosyltransferase Family 4</fullName>
    </submittedName>
</protein>
<dbReference type="RefSeq" id="WP_105482844.1">
    <property type="nucleotide sequence ID" value="NZ_NIGF01000003.1"/>
</dbReference>
<evidence type="ECO:0000259" key="4">
    <source>
        <dbReference type="Pfam" id="PF00534"/>
    </source>
</evidence>
<keyword evidence="2" id="KW-0328">Glycosyltransferase</keyword>
<gene>
    <name evidence="6" type="ORF">B1R32_103248</name>
</gene>
<feature type="domain" description="Glycosyl transferase family 1" evidence="4">
    <location>
        <begin position="222"/>
        <end position="393"/>
    </location>
</feature>
<keyword evidence="3 6" id="KW-0808">Transferase</keyword>
<dbReference type="PANTHER" id="PTHR12526">
    <property type="entry name" value="GLYCOSYLTRANSFERASE"/>
    <property type="match status" value="1"/>
</dbReference>
<evidence type="ECO:0000313" key="6">
    <source>
        <dbReference type="EMBL" id="PQV64978.1"/>
    </source>
</evidence>
<keyword evidence="7" id="KW-1185">Reference proteome</keyword>
<evidence type="ECO:0000313" key="7">
    <source>
        <dbReference type="Proteomes" id="UP000237684"/>
    </source>
</evidence>
<dbReference type="PANTHER" id="PTHR12526:SF640">
    <property type="entry name" value="COLANIC ACID BIOSYNTHESIS GLYCOSYLTRANSFERASE WCAL-RELATED"/>
    <property type="match status" value="1"/>
</dbReference>
<dbReference type="InterPro" id="IPR028098">
    <property type="entry name" value="Glyco_trans_4-like_N"/>
</dbReference>
<name>A0A2S8SW10_9BACT</name>
<dbReference type="Pfam" id="PF00534">
    <property type="entry name" value="Glycos_transf_1"/>
    <property type="match status" value="1"/>
</dbReference>
<reference evidence="6 7" key="1">
    <citation type="journal article" date="2018" name="Syst. Appl. Microbiol.">
        <title>Abditibacterium utsteinense sp. nov., the first cultivated member of candidate phylum FBP, isolated from ice-free Antarctic soil samples.</title>
        <authorList>
            <person name="Tahon G."/>
            <person name="Tytgat B."/>
            <person name="Lebbe L."/>
            <person name="Carlier A."/>
            <person name="Willems A."/>
        </authorList>
    </citation>
    <scope>NUCLEOTIDE SEQUENCE [LARGE SCALE GENOMIC DNA]</scope>
    <source>
        <strain evidence="6 7">LMG 29911</strain>
    </source>
</reference>
<evidence type="ECO:0000256" key="2">
    <source>
        <dbReference type="ARBA" id="ARBA00022676"/>
    </source>
</evidence>
<feature type="domain" description="Glycosyltransferase subfamily 4-like N-terminal" evidence="5">
    <location>
        <begin position="50"/>
        <end position="214"/>
    </location>
</feature>
<dbReference type="InterPro" id="IPR001296">
    <property type="entry name" value="Glyco_trans_1"/>
</dbReference>
<dbReference type="Proteomes" id="UP000237684">
    <property type="component" value="Unassembled WGS sequence"/>
</dbReference>